<feature type="region of interest" description="Disordered" evidence="13">
    <location>
        <begin position="422"/>
        <end position="458"/>
    </location>
</feature>
<evidence type="ECO:0000256" key="6">
    <source>
        <dbReference type="ARBA" id="ARBA00022737"/>
    </source>
</evidence>
<comment type="caution">
    <text evidence="14">The sequence shown here is derived from an EMBL/GenBank/DDBJ whole genome shotgun (WGS) entry which is preliminary data.</text>
</comment>
<feature type="compositionally biased region" description="Low complexity" evidence="13">
    <location>
        <begin position="253"/>
        <end position="287"/>
    </location>
</feature>
<evidence type="ECO:0000256" key="4">
    <source>
        <dbReference type="ARBA" id="ARBA00022490"/>
    </source>
</evidence>
<keyword evidence="3" id="KW-0813">Transport</keyword>
<dbReference type="GO" id="GO:0016558">
    <property type="term" value="P:protein import into peroxisome matrix"/>
    <property type="evidence" value="ECO:0007669"/>
    <property type="project" value="InterPro"/>
</dbReference>
<keyword evidence="15" id="KW-1185">Reference proteome</keyword>
<feature type="compositionally biased region" description="Low complexity" evidence="13">
    <location>
        <begin position="881"/>
        <end position="891"/>
    </location>
</feature>
<dbReference type="InterPro" id="IPR036322">
    <property type="entry name" value="WD40_repeat_dom_sf"/>
</dbReference>
<dbReference type="InterPro" id="IPR044536">
    <property type="entry name" value="PEX7"/>
</dbReference>
<feature type="compositionally biased region" description="Low complexity" evidence="13">
    <location>
        <begin position="229"/>
        <end position="239"/>
    </location>
</feature>
<keyword evidence="5 11" id="KW-0853">WD repeat</keyword>
<dbReference type="GO" id="GO:0005053">
    <property type="term" value="F:peroxisome matrix targeting signal-2 binding"/>
    <property type="evidence" value="ECO:0007669"/>
    <property type="project" value="InterPro"/>
</dbReference>
<protein>
    <recommendedName>
        <fullName evidence="10">Peroxin-7</fullName>
    </recommendedName>
</protein>
<dbReference type="InterPro" id="IPR019775">
    <property type="entry name" value="WD40_repeat_CS"/>
</dbReference>
<dbReference type="GO" id="GO:0005829">
    <property type="term" value="C:cytosol"/>
    <property type="evidence" value="ECO:0007669"/>
    <property type="project" value="UniProtKB-SubCell"/>
</dbReference>
<keyword evidence="12" id="KW-0175">Coiled coil</keyword>
<evidence type="ECO:0000256" key="3">
    <source>
        <dbReference type="ARBA" id="ARBA00022448"/>
    </source>
</evidence>
<dbReference type="InterPro" id="IPR001680">
    <property type="entry name" value="WD40_rpt"/>
</dbReference>
<dbReference type="GO" id="GO:0005782">
    <property type="term" value="C:peroxisomal matrix"/>
    <property type="evidence" value="ECO:0007669"/>
    <property type="project" value="UniProtKB-SubCell"/>
</dbReference>
<dbReference type="InterPro" id="IPR006594">
    <property type="entry name" value="LisH"/>
</dbReference>
<evidence type="ECO:0000256" key="8">
    <source>
        <dbReference type="ARBA" id="ARBA00023140"/>
    </source>
</evidence>
<evidence type="ECO:0000256" key="7">
    <source>
        <dbReference type="ARBA" id="ARBA00022927"/>
    </source>
</evidence>
<dbReference type="PROSITE" id="PS00678">
    <property type="entry name" value="WD_REPEATS_1"/>
    <property type="match status" value="1"/>
</dbReference>
<evidence type="ECO:0000256" key="12">
    <source>
        <dbReference type="SAM" id="Coils"/>
    </source>
</evidence>
<dbReference type="SUPFAM" id="SSF50978">
    <property type="entry name" value="WD40 repeat-like"/>
    <property type="match status" value="1"/>
</dbReference>
<name>A0A1Y2EYW5_9FUNG</name>
<feature type="region of interest" description="Disordered" evidence="13">
    <location>
        <begin position="222"/>
        <end position="287"/>
    </location>
</feature>
<dbReference type="PROSITE" id="PS50896">
    <property type="entry name" value="LISH"/>
    <property type="match status" value="1"/>
</dbReference>
<dbReference type="Proteomes" id="UP000193920">
    <property type="component" value="Unassembled WGS sequence"/>
</dbReference>
<evidence type="ECO:0000256" key="2">
    <source>
        <dbReference type="ARBA" id="ARBA00004514"/>
    </source>
</evidence>
<dbReference type="PROSITE" id="PS50082">
    <property type="entry name" value="WD_REPEATS_2"/>
    <property type="match status" value="1"/>
</dbReference>
<dbReference type="PANTHER" id="PTHR46027">
    <property type="entry name" value="PEROXISOMAL TARGETING SIGNAL 2 RECEPTOR"/>
    <property type="match status" value="1"/>
</dbReference>
<dbReference type="Pfam" id="PF00400">
    <property type="entry name" value="WD40"/>
    <property type="match status" value="1"/>
</dbReference>
<evidence type="ECO:0000256" key="10">
    <source>
        <dbReference type="ARBA" id="ARBA00032565"/>
    </source>
</evidence>
<evidence type="ECO:0000256" key="1">
    <source>
        <dbReference type="ARBA" id="ARBA00004253"/>
    </source>
</evidence>
<dbReference type="EMBL" id="MCOG01000021">
    <property type="protein sequence ID" value="ORY76789.1"/>
    <property type="molecule type" value="Genomic_DNA"/>
</dbReference>
<accession>A0A1Y2EYW5</accession>
<feature type="coiled-coil region" evidence="12">
    <location>
        <begin position="168"/>
        <end position="205"/>
    </location>
</feature>
<feature type="region of interest" description="Disordered" evidence="13">
    <location>
        <begin position="878"/>
        <end position="910"/>
    </location>
</feature>
<keyword evidence="4" id="KW-0963">Cytoplasm</keyword>
<keyword evidence="6" id="KW-0677">Repeat</keyword>
<reference evidence="14 15" key="1">
    <citation type="submission" date="2016-08" db="EMBL/GenBank/DDBJ databases">
        <title>A Parts List for Fungal Cellulosomes Revealed by Comparative Genomics.</title>
        <authorList>
            <consortium name="DOE Joint Genome Institute"/>
            <person name="Haitjema C.H."/>
            <person name="Gilmore S.P."/>
            <person name="Henske J.K."/>
            <person name="Solomon K.V."/>
            <person name="De Groot R."/>
            <person name="Kuo A."/>
            <person name="Mondo S.J."/>
            <person name="Salamov A.A."/>
            <person name="Labutti K."/>
            <person name="Zhao Z."/>
            <person name="Chiniquy J."/>
            <person name="Barry K."/>
            <person name="Brewer H.M."/>
            <person name="Purvine S.O."/>
            <person name="Wright A.T."/>
            <person name="Boxma B."/>
            <person name="Van Alen T."/>
            <person name="Hackstein J.H."/>
            <person name="Baker S.E."/>
            <person name="Grigoriev I.V."/>
            <person name="O'Malley M.A."/>
        </authorList>
    </citation>
    <scope>NUCLEOTIDE SEQUENCE [LARGE SCALE GENOMIC DNA]</scope>
    <source>
        <strain evidence="14 15">G1</strain>
    </source>
</reference>
<keyword evidence="7" id="KW-0653">Protein transport</keyword>
<feature type="compositionally biased region" description="Polar residues" evidence="13">
    <location>
        <begin position="242"/>
        <end position="252"/>
    </location>
</feature>
<proteinExistence type="inferred from homology"/>
<evidence type="ECO:0000256" key="11">
    <source>
        <dbReference type="PROSITE-ProRule" id="PRU00221"/>
    </source>
</evidence>
<comment type="similarity">
    <text evidence="9">Belongs to the WD repeat peroxin-7 family.</text>
</comment>
<evidence type="ECO:0000256" key="13">
    <source>
        <dbReference type="SAM" id="MobiDB-lite"/>
    </source>
</evidence>
<feature type="repeat" description="WD" evidence="11">
    <location>
        <begin position="1093"/>
        <end position="1135"/>
    </location>
</feature>
<evidence type="ECO:0000256" key="9">
    <source>
        <dbReference type="ARBA" id="ARBA00024017"/>
    </source>
</evidence>
<dbReference type="STRING" id="1754190.A0A1Y2EYW5"/>
<dbReference type="InterPro" id="IPR015943">
    <property type="entry name" value="WD40/YVTN_repeat-like_dom_sf"/>
</dbReference>
<dbReference type="Gene3D" id="2.130.10.10">
    <property type="entry name" value="YVTN repeat-like/Quinoprotein amine dehydrogenase"/>
    <property type="match status" value="2"/>
</dbReference>
<sequence>MNIDISNNKMKIYTNDNSENYMVFDKRKKPLGNMQSILIQNNKSYDNINKNINLNSNGISDKYANNNSKINVQEVTGTTENKELNSIRSNIELKNRPRRKSWWDDIKNKDDEIQKVKELLRSNTEILQSDGNGNSFLNSGNDYSYSNHTNNKTFTINRNNENNSKSIIKNENENINNNENNSNENNELNNNIRKINTKLQRIKIIKQRNSSESIKRLLSFDFSNNTEDNGNSNGFSNFNEMKYSQSPKDTYYNNTSSLNSNRSQIQKDSNLNNNETKSNENDTNLDSNIIDNNNNKILNNNNNGYHINEKIINNTLDNNNTKFINQSIKTINNYDNSELLINRNEENEVPEKYKEKNIENIINRNKNLSFLNINEIEKSTINDSINNEFNKKINESSSNQSNNLEVDNFNKKNIDDLYNINDNKSINSRNDLNEKSKSEHHHLDNMENHDNINDDATNDYEKTRNLHYIKYLKRKIEEYKKLEKEHNKILSCLREYQYFEGEDERLHISPSAVKLIMNYLHHYGYDNSVEVIKNETGIGANTANYKTLKQLLNKKDFKNAIIFTKEVYESKSTSKNRFKSSYEDLLYILNKYLLLKLLQERKQREAQTLFNEYISEHIKIEIRKGGTRAEWFKKDYKLLSALVNINHATEIEKFNAFFNSWNWKKIINQFWENGVRAYKSSYNLTKNSSSSQSLFQNSEDQKNIPLFSYVLAAYFLEDDELLDNGDNEISFKILDNINKISKELKDISNMPNSKISENILDEDYDNKTINTLDNTHMETRNKNLDSSSKNKLNNAFENLNLDVTNSNSICTISVSKRRSKSISTYRSVGNLSNESNNSSLNERSKLLNTYRSMGNLSSESNNSSLNEKRSKSLNTYKSVGNLSSESNNSSLNEKRIHSSCPNQSPNHRKSKSLANSFASLNNLSNCMESQDGKKNIINSNQFKGFVITNDMMKPEFGVSRIAKTDSTISHLNQFSENESLHLASNENETLDFTFSSHIGPMMGTIRALDIKVLPSTNQVIGVSASGDDRGDKKISLWDLNNSSIITQLNNKTSKTVLTLSFHPVWEDILLSSDMEFDVKLWNWKTGKLLKIWKKHHTRIIHKTEFIPDNYEMAVSCSSDQSIKIWNVTKDDSKMTSIHSNEPFTSFTFYGKGHNQILVASLNYSLKLYKLRTSSFLHSIILEDLKSNKTPITSITSHPIQDNFILISSDNRLILFDLKTSTSLKTYCSREILPGQRIQGDFSPCGNYIYSGCADVKSFDSRKLHNLASTNSISNANLMNLNNDDDCIDNSERDLNNVSGVFIWKLNTGKLERNSMSLMEESAFYKDIGIYPVTLCKWITINNISTTNDNNDNNENNKRKILISAGLDRCINVFSG</sequence>
<gene>
    <name evidence="14" type="ORF">LY90DRAFT_665509</name>
</gene>
<evidence type="ECO:0000256" key="5">
    <source>
        <dbReference type="ARBA" id="ARBA00022574"/>
    </source>
</evidence>
<feature type="compositionally biased region" description="Basic and acidic residues" evidence="13">
    <location>
        <begin position="431"/>
        <end position="452"/>
    </location>
</feature>
<dbReference type="SMART" id="SM00320">
    <property type="entry name" value="WD40"/>
    <property type="match status" value="7"/>
</dbReference>
<organism evidence="14 15">
    <name type="scientific">Neocallimastix californiae</name>
    <dbReference type="NCBI Taxonomy" id="1754190"/>
    <lineage>
        <taxon>Eukaryota</taxon>
        <taxon>Fungi</taxon>
        <taxon>Fungi incertae sedis</taxon>
        <taxon>Chytridiomycota</taxon>
        <taxon>Chytridiomycota incertae sedis</taxon>
        <taxon>Neocallimastigomycetes</taxon>
        <taxon>Neocallimastigales</taxon>
        <taxon>Neocallimastigaceae</taxon>
        <taxon>Neocallimastix</taxon>
    </lineage>
</organism>
<evidence type="ECO:0000313" key="14">
    <source>
        <dbReference type="EMBL" id="ORY76789.1"/>
    </source>
</evidence>
<comment type="subcellular location">
    <subcellularLocation>
        <location evidence="2">Cytoplasm</location>
        <location evidence="2">Cytosol</location>
    </subcellularLocation>
    <subcellularLocation>
        <location evidence="1">Peroxisome matrix</location>
    </subcellularLocation>
</comment>
<dbReference type="OrthoDB" id="6363363at2759"/>
<evidence type="ECO:0000313" key="15">
    <source>
        <dbReference type="Proteomes" id="UP000193920"/>
    </source>
</evidence>
<dbReference type="PANTHER" id="PTHR46027:SF1">
    <property type="entry name" value="PEROXISOMAL TARGETING SIGNAL 2 RECEPTOR"/>
    <property type="match status" value="1"/>
</dbReference>
<keyword evidence="8" id="KW-0576">Peroxisome</keyword>